<proteinExistence type="predicted"/>
<evidence type="ECO:0000256" key="2">
    <source>
        <dbReference type="SAM" id="SignalP"/>
    </source>
</evidence>
<keyword evidence="1" id="KW-0812">Transmembrane</keyword>
<organism evidence="3 4">
    <name type="scientific">Phycomyces blakesleeanus</name>
    <dbReference type="NCBI Taxonomy" id="4837"/>
    <lineage>
        <taxon>Eukaryota</taxon>
        <taxon>Fungi</taxon>
        <taxon>Fungi incertae sedis</taxon>
        <taxon>Mucoromycota</taxon>
        <taxon>Mucoromycotina</taxon>
        <taxon>Mucoromycetes</taxon>
        <taxon>Mucorales</taxon>
        <taxon>Phycomycetaceae</taxon>
        <taxon>Phycomyces</taxon>
    </lineage>
</organism>
<evidence type="ECO:0000256" key="1">
    <source>
        <dbReference type="SAM" id="Phobius"/>
    </source>
</evidence>
<evidence type="ECO:0000313" key="4">
    <source>
        <dbReference type="Proteomes" id="UP001448207"/>
    </source>
</evidence>
<dbReference type="EMBL" id="JBCLYO010000025">
    <property type="protein sequence ID" value="KAL0078355.1"/>
    <property type="molecule type" value="Genomic_DNA"/>
</dbReference>
<reference evidence="3 4" key="1">
    <citation type="submission" date="2024-04" db="EMBL/GenBank/DDBJ databases">
        <title>Symmetric and asymmetric DNA N6-adenine methylation regulates different biological responses in Mucorales.</title>
        <authorList>
            <consortium name="Lawrence Berkeley National Laboratory"/>
            <person name="Lax C."/>
            <person name="Mondo S.J."/>
            <person name="Osorio-Concepcion M."/>
            <person name="Muszewska A."/>
            <person name="Corrochano-Luque M."/>
            <person name="Gutierrez G."/>
            <person name="Riley R."/>
            <person name="Lipzen A."/>
            <person name="Guo J."/>
            <person name="Hundley H."/>
            <person name="Amirebrahimi M."/>
            <person name="Ng V."/>
            <person name="Lorenzo-Gutierrez D."/>
            <person name="Binder U."/>
            <person name="Yang J."/>
            <person name="Song Y."/>
            <person name="Canovas D."/>
            <person name="Navarro E."/>
            <person name="Freitag M."/>
            <person name="Gabaldon T."/>
            <person name="Grigoriev I.V."/>
            <person name="Corrochano L.M."/>
            <person name="Nicolas F.E."/>
            <person name="Garre V."/>
        </authorList>
    </citation>
    <scope>NUCLEOTIDE SEQUENCE [LARGE SCALE GENOMIC DNA]</scope>
    <source>
        <strain evidence="3 4">L51</strain>
    </source>
</reference>
<keyword evidence="1" id="KW-1133">Transmembrane helix</keyword>
<gene>
    <name evidence="3" type="ORF">J3Q64DRAFT_1280998</name>
</gene>
<protein>
    <submittedName>
        <fullName evidence="3">Uncharacterized protein</fullName>
    </submittedName>
</protein>
<evidence type="ECO:0000313" key="3">
    <source>
        <dbReference type="EMBL" id="KAL0078355.1"/>
    </source>
</evidence>
<name>A0ABR3AMT6_PHYBL</name>
<accession>A0ABR3AMT6</accession>
<feature type="transmembrane region" description="Helical" evidence="1">
    <location>
        <begin position="43"/>
        <end position="60"/>
    </location>
</feature>
<keyword evidence="2" id="KW-0732">Signal</keyword>
<feature type="chain" id="PRO_5045791173" evidence="2">
    <location>
        <begin position="20"/>
        <end position="89"/>
    </location>
</feature>
<keyword evidence="4" id="KW-1185">Reference proteome</keyword>
<keyword evidence="1" id="KW-0472">Membrane</keyword>
<feature type="transmembrane region" description="Helical" evidence="1">
    <location>
        <begin position="67"/>
        <end position="85"/>
    </location>
</feature>
<comment type="caution">
    <text evidence="3">The sequence shown here is derived from an EMBL/GenBank/DDBJ whole genome shotgun (WGS) entry which is preliminary data.</text>
</comment>
<dbReference type="Proteomes" id="UP001448207">
    <property type="component" value="Unassembled WGS sequence"/>
</dbReference>
<sequence>MYKISLLHISLLIFLGNTGIQIDFDTVFWLNSSHHSHPEKYFMFLYYLFNLTRFTAIVSRHHLASPSYLFIFLILPLICKINYFVSHFT</sequence>
<feature type="signal peptide" evidence="2">
    <location>
        <begin position="1"/>
        <end position="19"/>
    </location>
</feature>